<keyword evidence="6" id="KW-0539">Nucleus</keyword>
<evidence type="ECO:0000256" key="5">
    <source>
        <dbReference type="ARBA" id="ARBA00023212"/>
    </source>
</evidence>
<dbReference type="Gene3D" id="3.30.420.40">
    <property type="match status" value="2"/>
</dbReference>
<evidence type="ECO:0000256" key="6">
    <source>
        <dbReference type="ARBA" id="ARBA00023242"/>
    </source>
</evidence>
<dbReference type="FunFam" id="2.30.36.70:FF:000003">
    <property type="entry name" value="Actin-related protein 6"/>
    <property type="match status" value="1"/>
</dbReference>
<dbReference type="AlphaFoldDB" id="A0A2H8TTK4"/>
<dbReference type="GO" id="GO:0005856">
    <property type="term" value="C:cytoskeleton"/>
    <property type="evidence" value="ECO:0007669"/>
    <property type="project" value="UniProtKB-SubCell"/>
</dbReference>
<comment type="subcellular location">
    <subcellularLocation>
        <location evidence="2">Cytoplasm</location>
        <location evidence="2">Cytoskeleton</location>
    </subcellularLocation>
    <subcellularLocation>
        <location evidence="1">Nucleus</location>
    </subcellularLocation>
</comment>
<keyword evidence="5" id="KW-0206">Cytoskeleton</keyword>
<dbReference type="Gene3D" id="2.30.36.70">
    <property type="entry name" value="Actin, Chain A, domain 2"/>
    <property type="match status" value="1"/>
</dbReference>
<sequence length="398" mass="46056">MSKKCYILDNGAYTAKVGHTDDDAPKIIPNYIMKAKSERRRTFIGDQLSECRDKSGLYFMLGFQKGYLLNWDIQKTVWDYIFSKDCCKANFCEMPLIVTEPYFNFSSIQEGMTEMFFEEYEFQALLRTNAGNLSCYNYHYNKPNVKCCLVVESGYSFTHIVPYILKKKFKPGILRVNVGGKILTNHLKEVISYRQLHVMEETYVMNQCKEDLCFMSTDFDRDHKIAKMKWPKNTIVRDYILPDYTTVNRGLIRTLDETSVSRTIDKDQQVLRMNNERFTIPEILLHPNDIGIPQMGISEAIVLSINLCPEETRSHLYNNIIVTGGNGCFPGFQERLTKEVRALAPDEFDVSVTVPENPITYAWHGGNLLSKDPEFFSLVVTKEEYDEEGFSACHRFDV</sequence>
<dbReference type="EMBL" id="GFXV01005778">
    <property type="protein sequence ID" value="MBW17583.1"/>
    <property type="molecule type" value="Transcribed_RNA"/>
</dbReference>
<accession>A0A2H8TTK4</accession>
<evidence type="ECO:0000256" key="1">
    <source>
        <dbReference type="ARBA" id="ARBA00004123"/>
    </source>
</evidence>
<evidence type="ECO:0000256" key="3">
    <source>
        <dbReference type="ARBA" id="ARBA00005665"/>
    </source>
</evidence>
<evidence type="ECO:0000313" key="8">
    <source>
        <dbReference type="EMBL" id="MBW17583.1"/>
    </source>
</evidence>
<dbReference type="FunFam" id="3.90.640.10:FF:000014">
    <property type="entry name" value="Putative actin-related protein 6"/>
    <property type="match status" value="1"/>
</dbReference>
<dbReference type="SMART" id="SM00268">
    <property type="entry name" value="ACTIN"/>
    <property type="match status" value="1"/>
</dbReference>
<dbReference type="InterPro" id="IPR043129">
    <property type="entry name" value="ATPase_NBD"/>
</dbReference>
<name>A0A2H8TTK4_9HEMI</name>
<reference evidence="8" key="1">
    <citation type="submission" date="2017-10" db="EMBL/GenBank/DDBJ databases">
        <title>Transcriptome Assembly of Sugarcane Aphid Adults.</title>
        <authorList>
            <person name="Scully E.D."/>
            <person name="Palmer N.A."/>
            <person name="Geib S.M."/>
            <person name="Sarath G."/>
            <person name="Sattler S.E."/>
        </authorList>
    </citation>
    <scope>NUCLEOTIDE SEQUENCE</scope>
    <source>
        <tissue evidence="8">Whole body</tissue>
    </source>
</reference>
<organism evidence="8">
    <name type="scientific">Melanaphis sacchari</name>
    <dbReference type="NCBI Taxonomy" id="742174"/>
    <lineage>
        <taxon>Eukaryota</taxon>
        <taxon>Metazoa</taxon>
        <taxon>Ecdysozoa</taxon>
        <taxon>Arthropoda</taxon>
        <taxon>Hexapoda</taxon>
        <taxon>Insecta</taxon>
        <taxon>Pterygota</taxon>
        <taxon>Neoptera</taxon>
        <taxon>Paraneoptera</taxon>
        <taxon>Hemiptera</taxon>
        <taxon>Sternorrhyncha</taxon>
        <taxon>Aphidomorpha</taxon>
        <taxon>Aphidoidea</taxon>
        <taxon>Aphididae</taxon>
        <taxon>Aphidini</taxon>
        <taxon>Melanaphis</taxon>
    </lineage>
</organism>
<dbReference type="SUPFAM" id="SSF53067">
    <property type="entry name" value="Actin-like ATPase domain"/>
    <property type="match status" value="2"/>
</dbReference>
<evidence type="ECO:0000256" key="4">
    <source>
        <dbReference type="ARBA" id="ARBA00022490"/>
    </source>
</evidence>
<protein>
    <recommendedName>
        <fullName evidence="7">Actin-related protein 6</fullName>
    </recommendedName>
</protein>
<dbReference type="Pfam" id="PF00022">
    <property type="entry name" value="Actin"/>
    <property type="match status" value="1"/>
</dbReference>
<evidence type="ECO:0000256" key="2">
    <source>
        <dbReference type="ARBA" id="ARBA00004245"/>
    </source>
</evidence>
<comment type="similarity">
    <text evidence="3">Belongs to the actin family. ARP6 subfamily.</text>
</comment>
<dbReference type="GO" id="GO:0005634">
    <property type="term" value="C:nucleus"/>
    <property type="evidence" value="ECO:0007669"/>
    <property type="project" value="UniProtKB-SubCell"/>
</dbReference>
<dbReference type="InterPro" id="IPR004000">
    <property type="entry name" value="Actin"/>
</dbReference>
<proteinExistence type="inferred from homology"/>
<dbReference type="OrthoDB" id="6220758at2759"/>
<gene>
    <name evidence="8" type="primary">Actr6_1</name>
</gene>
<dbReference type="Gene3D" id="3.90.640.10">
    <property type="entry name" value="Actin, Chain A, domain 4"/>
    <property type="match status" value="1"/>
</dbReference>
<dbReference type="PANTHER" id="PTHR11937">
    <property type="entry name" value="ACTIN"/>
    <property type="match status" value="1"/>
</dbReference>
<evidence type="ECO:0000256" key="7">
    <source>
        <dbReference type="ARBA" id="ARBA00074635"/>
    </source>
</evidence>
<dbReference type="CDD" id="cd10210">
    <property type="entry name" value="ASKHA_NBD_Arp6"/>
    <property type="match status" value="1"/>
</dbReference>
<keyword evidence="4" id="KW-0963">Cytoplasm</keyword>